<dbReference type="InterPro" id="IPR035906">
    <property type="entry name" value="MetI-like_sf"/>
</dbReference>
<dbReference type="InterPro" id="IPR000515">
    <property type="entry name" value="MetI-like"/>
</dbReference>
<comment type="subcellular location">
    <subcellularLocation>
        <location evidence="1 7">Cell membrane</location>
        <topology evidence="1 7">Multi-pass membrane protein</topology>
    </subcellularLocation>
</comment>
<feature type="transmembrane region" description="Helical" evidence="7">
    <location>
        <begin position="245"/>
        <end position="271"/>
    </location>
</feature>
<feature type="domain" description="ABC transmembrane type-1" evidence="8">
    <location>
        <begin position="99"/>
        <end position="310"/>
    </location>
</feature>
<evidence type="ECO:0000256" key="3">
    <source>
        <dbReference type="ARBA" id="ARBA00022475"/>
    </source>
</evidence>
<dbReference type="Pfam" id="PF00528">
    <property type="entry name" value="BPD_transp_1"/>
    <property type="match status" value="1"/>
</dbReference>
<dbReference type="SUPFAM" id="SSF161098">
    <property type="entry name" value="MetI-like"/>
    <property type="match status" value="1"/>
</dbReference>
<feature type="transmembrane region" description="Helical" evidence="7">
    <location>
        <begin position="188"/>
        <end position="206"/>
    </location>
</feature>
<keyword evidence="4 7" id="KW-0812">Transmembrane</keyword>
<dbReference type="OrthoDB" id="9805855at2"/>
<dbReference type="Proteomes" id="UP000246132">
    <property type="component" value="Unassembled WGS sequence"/>
</dbReference>
<dbReference type="CDD" id="cd06261">
    <property type="entry name" value="TM_PBP2"/>
    <property type="match status" value="1"/>
</dbReference>
<sequence length="324" mass="35194">MRTAISTLRLLSQALLIILAVSLINFALVRLAPGDPASVLAGQSGAADELYLAQLREQFGLDQPILVQLGKYYLQLLQFDLGYSYRQQLPVVNLIAERLPNTLLLTLSAFAIALILGVAFGVAAALNRDNWIDTAVGTAAMVLYASPVFFTGLMLILVFSVFLGWFPAFGSETIGADYGFIGQVADRLKYLVLPAVTLSLLYAATYTRLTRTAMLDVLQMDYVKLARAKGLPPFRIVGAHVLRNALLPVITIAGMQAGHLVGGAVVVETVFAWPGIGRLAFDALLQRDYPVLMGVFLISSIMVVFFNIITDLAYKVFDPTMEVS</sequence>
<dbReference type="GO" id="GO:0055085">
    <property type="term" value="P:transmembrane transport"/>
    <property type="evidence" value="ECO:0007669"/>
    <property type="project" value="InterPro"/>
</dbReference>
<dbReference type="Pfam" id="PF19300">
    <property type="entry name" value="BPD_transp_1_N"/>
    <property type="match status" value="1"/>
</dbReference>
<evidence type="ECO:0000256" key="7">
    <source>
        <dbReference type="RuleBase" id="RU363032"/>
    </source>
</evidence>
<keyword evidence="6 7" id="KW-0472">Membrane</keyword>
<dbReference type="RefSeq" id="WP_109767594.1">
    <property type="nucleotide sequence ID" value="NZ_QFWV02000009.1"/>
</dbReference>
<accession>A0A3A8A5J7</accession>
<evidence type="ECO:0000259" key="8">
    <source>
        <dbReference type="PROSITE" id="PS50928"/>
    </source>
</evidence>
<keyword evidence="10" id="KW-1185">Reference proteome</keyword>
<dbReference type="PROSITE" id="PS50928">
    <property type="entry name" value="ABC_TM1"/>
    <property type="match status" value="1"/>
</dbReference>
<protein>
    <submittedName>
        <fullName evidence="9">ABC transporter permease</fullName>
    </submittedName>
</protein>
<feature type="transmembrane region" description="Helical" evidence="7">
    <location>
        <begin position="103"/>
        <end position="126"/>
    </location>
</feature>
<feature type="transmembrane region" description="Helical" evidence="7">
    <location>
        <begin position="138"/>
        <end position="168"/>
    </location>
</feature>
<dbReference type="GO" id="GO:0005886">
    <property type="term" value="C:plasma membrane"/>
    <property type="evidence" value="ECO:0007669"/>
    <property type="project" value="UniProtKB-SubCell"/>
</dbReference>
<evidence type="ECO:0000256" key="1">
    <source>
        <dbReference type="ARBA" id="ARBA00004651"/>
    </source>
</evidence>
<dbReference type="AlphaFoldDB" id="A0A3A8A5J7"/>
<evidence type="ECO:0000313" key="10">
    <source>
        <dbReference type="Proteomes" id="UP000246132"/>
    </source>
</evidence>
<dbReference type="Gene3D" id="1.10.3720.10">
    <property type="entry name" value="MetI-like"/>
    <property type="match status" value="1"/>
</dbReference>
<comment type="caution">
    <text evidence="9">The sequence shown here is derived from an EMBL/GenBank/DDBJ whole genome shotgun (WGS) entry which is preliminary data.</text>
</comment>
<feature type="transmembrane region" description="Helical" evidence="7">
    <location>
        <begin position="291"/>
        <end position="314"/>
    </location>
</feature>
<name>A0A3A8A5J7_9HYPH</name>
<gene>
    <name evidence="9" type="ORF">DEM25_017375</name>
</gene>
<dbReference type="PANTHER" id="PTHR43163:SF9">
    <property type="entry name" value="ABC TRANSPORTER PERMEASE PROTEIN"/>
    <property type="match status" value="1"/>
</dbReference>
<comment type="similarity">
    <text evidence="7">Belongs to the binding-protein-dependent transport system permease family.</text>
</comment>
<evidence type="ECO:0000313" key="9">
    <source>
        <dbReference type="EMBL" id="RKF05542.1"/>
    </source>
</evidence>
<dbReference type="PANTHER" id="PTHR43163">
    <property type="entry name" value="DIPEPTIDE TRANSPORT SYSTEM PERMEASE PROTEIN DPPB-RELATED"/>
    <property type="match status" value="1"/>
</dbReference>
<proteinExistence type="inferred from homology"/>
<keyword evidence="2 7" id="KW-0813">Transport</keyword>
<keyword evidence="3" id="KW-1003">Cell membrane</keyword>
<evidence type="ECO:0000256" key="5">
    <source>
        <dbReference type="ARBA" id="ARBA00022989"/>
    </source>
</evidence>
<evidence type="ECO:0000256" key="2">
    <source>
        <dbReference type="ARBA" id="ARBA00022448"/>
    </source>
</evidence>
<dbReference type="EMBL" id="QFWV02000009">
    <property type="protein sequence ID" value="RKF05542.1"/>
    <property type="molecule type" value="Genomic_DNA"/>
</dbReference>
<reference evidence="9 10" key="1">
    <citation type="journal article" date="2018" name="Int. J. Syst. Bacteriol.">
        <title>Oceaniradius stylonemae gen. nov., sp. nov., isolated from a red alga, Stylonema cornu-cervi.</title>
        <authorList>
            <person name="Jeong S."/>
        </authorList>
    </citation>
    <scope>NUCLEOTIDE SEQUENCE [LARGE SCALE GENOMIC DNA]</scope>
    <source>
        <strain evidence="9 10">StC1</strain>
    </source>
</reference>
<evidence type="ECO:0000256" key="6">
    <source>
        <dbReference type="ARBA" id="ARBA00023136"/>
    </source>
</evidence>
<dbReference type="InterPro" id="IPR045621">
    <property type="entry name" value="BPD_transp_1_N"/>
</dbReference>
<keyword evidence="5 7" id="KW-1133">Transmembrane helix</keyword>
<organism evidence="9 10">
    <name type="scientific">Oceaniradius stylonematis</name>
    <dbReference type="NCBI Taxonomy" id="2184161"/>
    <lineage>
        <taxon>Bacteria</taxon>
        <taxon>Pseudomonadati</taxon>
        <taxon>Pseudomonadota</taxon>
        <taxon>Alphaproteobacteria</taxon>
        <taxon>Hyphomicrobiales</taxon>
        <taxon>Ahrensiaceae</taxon>
        <taxon>Oceaniradius</taxon>
    </lineage>
</organism>
<evidence type="ECO:0000256" key="4">
    <source>
        <dbReference type="ARBA" id="ARBA00022692"/>
    </source>
</evidence>